<dbReference type="SUPFAM" id="SSF53649">
    <property type="entry name" value="Alkaline phosphatase-like"/>
    <property type="match status" value="1"/>
</dbReference>
<dbReference type="InterPro" id="IPR000917">
    <property type="entry name" value="Sulfatase_N"/>
</dbReference>
<keyword evidence="3 6" id="KW-0378">Hydrolase</keyword>
<gene>
    <name evidence="6" type="ORF">IAC53_01980</name>
</gene>
<reference evidence="6" key="2">
    <citation type="journal article" date="2021" name="PeerJ">
        <title>Extensive microbial diversity within the chicken gut microbiome revealed by metagenomics and culture.</title>
        <authorList>
            <person name="Gilroy R."/>
            <person name="Ravi A."/>
            <person name="Getino M."/>
            <person name="Pursley I."/>
            <person name="Horton D.L."/>
            <person name="Alikhan N.F."/>
            <person name="Baker D."/>
            <person name="Gharbi K."/>
            <person name="Hall N."/>
            <person name="Watson M."/>
            <person name="Adriaenssens E.M."/>
            <person name="Foster-Nyarko E."/>
            <person name="Jarju S."/>
            <person name="Secka A."/>
            <person name="Antonio M."/>
            <person name="Oren A."/>
            <person name="Chaudhuri R.R."/>
            <person name="La Ragione R."/>
            <person name="Hildebrand F."/>
            <person name="Pallen M.J."/>
        </authorList>
    </citation>
    <scope>NUCLEOTIDE SEQUENCE</scope>
    <source>
        <strain evidence="6">ChiGjej1B1-19959</strain>
    </source>
</reference>
<comment type="caution">
    <text evidence="6">The sequence shown here is derived from an EMBL/GenBank/DDBJ whole genome shotgun (WGS) entry which is preliminary data.</text>
</comment>
<accession>A0A9D1IDT3</accession>
<dbReference type="Pfam" id="PF00884">
    <property type="entry name" value="Sulfatase"/>
    <property type="match status" value="1"/>
</dbReference>
<evidence type="ECO:0000256" key="3">
    <source>
        <dbReference type="ARBA" id="ARBA00022801"/>
    </source>
</evidence>
<feature type="domain" description="Sulfatase N-terminal" evidence="5">
    <location>
        <begin position="9"/>
        <end position="326"/>
    </location>
</feature>
<dbReference type="Proteomes" id="UP000824071">
    <property type="component" value="Unassembled WGS sequence"/>
</dbReference>
<evidence type="ECO:0000313" key="6">
    <source>
        <dbReference type="EMBL" id="HIU35363.1"/>
    </source>
</evidence>
<evidence type="ECO:0000313" key="7">
    <source>
        <dbReference type="Proteomes" id="UP000824071"/>
    </source>
</evidence>
<proteinExistence type="inferred from homology"/>
<keyword evidence="2" id="KW-0479">Metal-binding</keyword>
<dbReference type="PANTHER" id="PTHR42693:SF53">
    <property type="entry name" value="ENDO-4-O-SULFATASE"/>
    <property type="match status" value="1"/>
</dbReference>
<protein>
    <submittedName>
        <fullName evidence="6">Sulfatase-like hydrolase/transferase</fullName>
    </submittedName>
</protein>
<evidence type="ECO:0000256" key="4">
    <source>
        <dbReference type="ARBA" id="ARBA00022837"/>
    </source>
</evidence>
<comment type="similarity">
    <text evidence="1">Belongs to the sulfatase family.</text>
</comment>
<dbReference type="InterPro" id="IPR024607">
    <property type="entry name" value="Sulfatase_CS"/>
</dbReference>
<dbReference type="PANTHER" id="PTHR42693">
    <property type="entry name" value="ARYLSULFATASE FAMILY MEMBER"/>
    <property type="match status" value="1"/>
</dbReference>
<sequence>MPAQHASKPNIIFYFSDQQRWDTLNAEVMPHLTKLSEQGVTFENSFTCQPVCGPARACLQTGVYATQNGCYWNGVALPEGARTMADYLREAGYETAYVGKWHLASDRYPGVGVHCESTPIPKTRQGGYRDFWRAADVLEFTSHGYDGYVFDADGGRVDFKGYRADCINDFALQYLEEKTSDKPFFLFVSQLEPHHQNDHGRYEGKREYVDAYKNAPIPKDLSILPGDYQKAYPDYLAAIRALDDNVQRLVDKLVEKGLWDNTVLIYTSDHGSHFKTRNMEYKRSCHDSCTHTPLVMVGGPFRGGRRDGRLVSLIDLPPTILELAGVSVPPEYMGRSLVSQYAGTLEARDFVFMQISESQCGRAIRTARYKYAVRAAASGLTQHSAKTYFEDYLYDLEQDPVEAHNLVRSPAYKAQRADLRKLLVAEMVRAGEKAPRILPAVLTRKK</sequence>
<dbReference type="Gene3D" id="3.40.720.10">
    <property type="entry name" value="Alkaline Phosphatase, subunit A"/>
    <property type="match status" value="1"/>
</dbReference>
<dbReference type="EMBL" id="DVMW01000018">
    <property type="protein sequence ID" value="HIU35363.1"/>
    <property type="molecule type" value="Genomic_DNA"/>
</dbReference>
<dbReference type="GO" id="GO:0046872">
    <property type="term" value="F:metal ion binding"/>
    <property type="evidence" value="ECO:0007669"/>
    <property type="project" value="UniProtKB-KW"/>
</dbReference>
<dbReference type="InterPro" id="IPR050738">
    <property type="entry name" value="Sulfatase"/>
</dbReference>
<name>A0A9D1IDT3_9FIRM</name>
<evidence type="ECO:0000256" key="1">
    <source>
        <dbReference type="ARBA" id="ARBA00008779"/>
    </source>
</evidence>
<dbReference type="AlphaFoldDB" id="A0A9D1IDT3"/>
<reference evidence="6" key="1">
    <citation type="submission" date="2020-10" db="EMBL/GenBank/DDBJ databases">
        <authorList>
            <person name="Gilroy R."/>
        </authorList>
    </citation>
    <scope>NUCLEOTIDE SEQUENCE</scope>
    <source>
        <strain evidence="6">ChiGjej1B1-19959</strain>
    </source>
</reference>
<evidence type="ECO:0000259" key="5">
    <source>
        <dbReference type="Pfam" id="PF00884"/>
    </source>
</evidence>
<dbReference type="InterPro" id="IPR017850">
    <property type="entry name" value="Alkaline_phosphatase_core_sf"/>
</dbReference>
<dbReference type="GO" id="GO:0004065">
    <property type="term" value="F:arylsulfatase activity"/>
    <property type="evidence" value="ECO:0007669"/>
    <property type="project" value="TreeGrafter"/>
</dbReference>
<dbReference type="PROSITE" id="PS00149">
    <property type="entry name" value="SULFATASE_2"/>
    <property type="match status" value="1"/>
</dbReference>
<keyword evidence="4" id="KW-0106">Calcium</keyword>
<organism evidence="6 7">
    <name type="scientific">Candidatus Fimenecus excrementigallinarum</name>
    <dbReference type="NCBI Taxonomy" id="2840816"/>
    <lineage>
        <taxon>Bacteria</taxon>
        <taxon>Bacillati</taxon>
        <taxon>Bacillota</taxon>
        <taxon>Clostridia</taxon>
        <taxon>Candidatus Fimenecus</taxon>
    </lineage>
</organism>
<evidence type="ECO:0000256" key="2">
    <source>
        <dbReference type="ARBA" id="ARBA00022723"/>
    </source>
</evidence>